<dbReference type="RefSeq" id="WP_095501843.1">
    <property type="nucleotide sequence ID" value="NZ_WJXO01000001.1"/>
</dbReference>
<comment type="subcellular location">
    <subcellularLocation>
        <location evidence="1">Cell membrane</location>
        <topology evidence="1">Multi-pass membrane protein</topology>
    </subcellularLocation>
</comment>
<dbReference type="Pfam" id="PF01810">
    <property type="entry name" value="LysE"/>
    <property type="match status" value="1"/>
</dbReference>
<evidence type="ECO:0000256" key="2">
    <source>
        <dbReference type="ARBA" id="ARBA00022475"/>
    </source>
</evidence>
<evidence type="ECO:0000256" key="3">
    <source>
        <dbReference type="ARBA" id="ARBA00022692"/>
    </source>
</evidence>
<keyword evidence="2" id="KW-1003">Cell membrane</keyword>
<evidence type="ECO:0000256" key="4">
    <source>
        <dbReference type="ARBA" id="ARBA00022989"/>
    </source>
</evidence>
<evidence type="ECO:0000313" key="7">
    <source>
        <dbReference type="EMBL" id="MRN38640.1"/>
    </source>
</evidence>
<evidence type="ECO:0000256" key="1">
    <source>
        <dbReference type="ARBA" id="ARBA00004651"/>
    </source>
</evidence>
<evidence type="ECO:0000256" key="5">
    <source>
        <dbReference type="ARBA" id="ARBA00023136"/>
    </source>
</evidence>
<evidence type="ECO:0008006" key="9">
    <source>
        <dbReference type="Google" id="ProtNLM"/>
    </source>
</evidence>
<dbReference type="GO" id="GO:0015171">
    <property type="term" value="F:amino acid transmembrane transporter activity"/>
    <property type="evidence" value="ECO:0007669"/>
    <property type="project" value="TreeGrafter"/>
</dbReference>
<organism evidence="7 8">
    <name type="scientific">Neisseria brasiliensis</name>
    <dbReference type="NCBI Taxonomy" id="2666100"/>
    <lineage>
        <taxon>Bacteria</taxon>
        <taxon>Pseudomonadati</taxon>
        <taxon>Pseudomonadota</taxon>
        <taxon>Betaproteobacteria</taxon>
        <taxon>Neisseriales</taxon>
        <taxon>Neisseriaceae</taxon>
        <taxon>Neisseria</taxon>
    </lineage>
</organism>
<keyword evidence="8" id="KW-1185">Reference proteome</keyword>
<accession>A0A7X2KZU3</accession>
<feature type="transmembrane region" description="Helical" evidence="6">
    <location>
        <begin position="112"/>
        <end position="135"/>
    </location>
</feature>
<feature type="transmembrane region" description="Helical" evidence="6">
    <location>
        <begin position="40"/>
        <end position="65"/>
    </location>
</feature>
<keyword evidence="5 6" id="KW-0472">Membrane</keyword>
<sequence length="208" mass="22736">MNATQTVYFLLSSMLVAALPGPAMMLVIQGAIHSGWRKGASITAGILLADALLLVAVCLGVGGIIASSESMLTVMNVFSSCYLIYLAYGSFRAISSLRSGLPVSVKNVDWKAGFWITIINPKTIIFLIAYLPRFIDHHSDASENIQLFMLSFWFVIAVAVVMSVYALAAHGARRFLEKIIVRQTMEAVFGMVLLFIGLHGLWEMVSTR</sequence>
<dbReference type="PANTHER" id="PTHR30086:SF20">
    <property type="entry name" value="ARGININE EXPORTER PROTEIN ARGO-RELATED"/>
    <property type="match status" value="1"/>
</dbReference>
<evidence type="ECO:0000256" key="6">
    <source>
        <dbReference type="SAM" id="Phobius"/>
    </source>
</evidence>
<feature type="transmembrane region" description="Helical" evidence="6">
    <location>
        <begin position="147"/>
        <end position="168"/>
    </location>
</feature>
<gene>
    <name evidence="7" type="ORF">GJU80_09165</name>
</gene>
<reference evidence="7" key="1">
    <citation type="journal article" name="Emerg. Infect. Dis.">
        <title>Two cases of a newly characterized neisseria species.</title>
        <authorList>
            <person name="Mustapha M."/>
            <person name="Lemos A.P.S."/>
            <person name="Harrison L.H."/>
            <person name="Vantyne D."/>
            <person name="Sacchi C.T."/>
        </authorList>
    </citation>
    <scope>NUCLEOTIDE SEQUENCE</scope>
    <source>
        <strain evidence="7">N.95.16</strain>
    </source>
</reference>
<feature type="transmembrane region" description="Helical" evidence="6">
    <location>
        <begin position="6"/>
        <end position="28"/>
    </location>
</feature>
<dbReference type="AlphaFoldDB" id="A0A7X2KZU3"/>
<keyword evidence="4 6" id="KW-1133">Transmembrane helix</keyword>
<name>A0A7X2KZU3_9NEIS</name>
<protein>
    <recommendedName>
        <fullName evidence="9">LysE family translocator</fullName>
    </recommendedName>
</protein>
<feature type="transmembrane region" description="Helical" evidence="6">
    <location>
        <begin position="71"/>
        <end position="91"/>
    </location>
</feature>
<proteinExistence type="predicted"/>
<comment type="caution">
    <text evidence="7">The sequence shown here is derived from an EMBL/GenBank/DDBJ whole genome shotgun (WGS) entry which is preliminary data.</text>
</comment>
<evidence type="ECO:0000313" key="8">
    <source>
        <dbReference type="Proteomes" id="UP000486297"/>
    </source>
</evidence>
<keyword evidence="3 6" id="KW-0812">Transmembrane</keyword>
<dbReference type="EMBL" id="WJXO01000001">
    <property type="protein sequence ID" value="MRN38640.1"/>
    <property type="molecule type" value="Genomic_DNA"/>
</dbReference>
<dbReference type="Proteomes" id="UP000486297">
    <property type="component" value="Unassembled WGS sequence"/>
</dbReference>
<feature type="transmembrane region" description="Helical" evidence="6">
    <location>
        <begin position="180"/>
        <end position="202"/>
    </location>
</feature>
<dbReference type="InterPro" id="IPR001123">
    <property type="entry name" value="LeuE-type"/>
</dbReference>
<dbReference type="PANTHER" id="PTHR30086">
    <property type="entry name" value="ARGININE EXPORTER PROTEIN ARGO"/>
    <property type="match status" value="1"/>
</dbReference>
<dbReference type="GO" id="GO:0005886">
    <property type="term" value="C:plasma membrane"/>
    <property type="evidence" value="ECO:0007669"/>
    <property type="project" value="UniProtKB-SubCell"/>
</dbReference>